<accession>A0A0R3TKZ4</accession>
<dbReference type="Gene3D" id="3.30.2320.30">
    <property type="entry name" value="ATP synthase, E subunit, C-terminal"/>
    <property type="match status" value="1"/>
</dbReference>
<comment type="similarity">
    <text evidence="1">Belongs to the V-ATPase E subunit family.</text>
</comment>
<keyword evidence="3" id="KW-0406">Ion transport</keyword>
<dbReference type="EMBL" id="UZAE01012145">
    <property type="protein sequence ID" value="VDO03734.1"/>
    <property type="molecule type" value="Genomic_DNA"/>
</dbReference>
<evidence type="ECO:0000313" key="6">
    <source>
        <dbReference type="WBParaSite" id="HNAJ_0000787801-mRNA-1"/>
    </source>
</evidence>
<gene>
    <name evidence="4" type="ORF">HNAJ_LOCUS7874</name>
</gene>
<proteinExistence type="inferred from homology"/>
<dbReference type="WBParaSite" id="HNAJ_0000787801-mRNA-1">
    <property type="protein sequence ID" value="HNAJ_0000787801-mRNA-1"/>
    <property type="gene ID" value="HNAJ_0000787801"/>
</dbReference>
<keyword evidence="5" id="KW-1185">Reference proteome</keyword>
<reference evidence="4 5" key="2">
    <citation type="submission" date="2018-11" db="EMBL/GenBank/DDBJ databases">
        <authorList>
            <consortium name="Pathogen Informatics"/>
        </authorList>
    </citation>
    <scope>NUCLEOTIDE SEQUENCE [LARGE SCALE GENOMIC DNA]</scope>
</reference>
<organism evidence="6">
    <name type="scientific">Rodentolepis nana</name>
    <name type="common">Dwarf tapeworm</name>
    <name type="synonym">Hymenolepis nana</name>
    <dbReference type="NCBI Taxonomy" id="102285"/>
    <lineage>
        <taxon>Eukaryota</taxon>
        <taxon>Metazoa</taxon>
        <taxon>Spiralia</taxon>
        <taxon>Lophotrochozoa</taxon>
        <taxon>Platyhelminthes</taxon>
        <taxon>Cestoda</taxon>
        <taxon>Eucestoda</taxon>
        <taxon>Cyclophyllidea</taxon>
        <taxon>Hymenolepididae</taxon>
        <taxon>Rodentolepis</taxon>
    </lineage>
</organism>
<dbReference type="OrthoDB" id="10263003at2759"/>
<keyword evidence="2" id="KW-0813">Transport</keyword>
<reference evidence="6" key="1">
    <citation type="submission" date="2017-02" db="UniProtKB">
        <authorList>
            <consortium name="WormBaseParasite"/>
        </authorList>
    </citation>
    <scope>IDENTIFICATION</scope>
</reference>
<dbReference type="GO" id="GO:0033178">
    <property type="term" value="C:proton-transporting two-sector ATPase complex, catalytic domain"/>
    <property type="evidence" value="ECO:0007669"/>
    <property type="project" value="InterPro"/>
</dbReference>
<name>A0A0R3TKZ4_RODNA</name>
<dbReference type="HAMAP" id="MF_00311">
    <property type="entry name" value="ATP_synth_E_arch"/>
    <property type="match status" value="1"/>
</dbReference>
<dbReference type="InterPro" id="IPR038495">
    <property type="entry name" value="ATPase_E_C"/>
</dbReference>
<dbReference type="AlphaFoldDB" id="A0A0R3TKZ4"/>
<dbReference type="STRING" id="102285.A0A0R3TKZ4"/>
<evidence type="ECO:0000256" key="1">
    <source>
        <dbReference type="ARBA" id="ARBA00005901"/>
    </source>
</evidence>
<dbReference type="InterPro" id="IPR002842">
    <property type="entry name" value="ATPase_V1_Esu"/>
</dbReference>
<evidence type="ECO:0000256" key="2">
    <source>
        <dbReference type="ARBA" id="ARBA00022448"/>
    </source>
</evidence>
<protein>
    <submittedName>
        <fullName evidence="6">Vacuolar ATP synthase subunit E</fullName>
    </submittedName>
</protein>
<evidence type="ECO:0000313" key="4">
    <source>
        <dbReference type="EMBL" id="VDO03734.1"/>
    </source>
</evidence>
<dbReference type="Pfam" id="PF01991">
    <property type="entry name" value="vATP-synt_E"/>
    <property type="match status" value="1"/>
</dbReference>
<sequence length="226" mass="25943">MTLNDTDVQKQIQRLISFIDQEAITKVEELDAKAEEEFQIEKARIIQLQRIKIGELYQKKIRQLELAKKVKDSTLMNAARLKILVSRDNYINQLLDEARSRLLEISRNPNQYSSALSGLITQGLLQLVESNVNLKCRSEDVDLVQSLLPQCIEEFKRQTGMNCNVTINSTSFLPKDCCGGVELSVRQGRICVNNTLDARLEQVAEKMMPQIREQLFGVNKNRKFRT</sequence>
<evidence type="ECO:0000256" key="3">
    <source>
        <dbReference type="ARBA" id="ARBA00023065"/>
    </source>
</evidence>
<dbReference type="PANTHER" id="PTHR45715">
    <property type="entry name" value="ATPASE H+-TRANSPORTING V1 SUBUNIT E1A-RELATED"/>
    <property type="match status" value="1"/>
</dbReference>
<dbReference type="Gene3D" id="6.10.250.1620">
    <property type="match status" value="1"/>
</dbReference>
<dbReference type="GO" id="GO:0046961">
    <property type="term" value="F:proton-transporting ATPase activity, rotational mechanism"/>
    <property type="evidence" value="ECO:0007669"/>
    <property type="project" value="InterPro"/>
</dbReference>
<evidence type="ECO:0000313" key="5">
    <source>
        <dbReference type="Proteomes" id="UP000278807"/>
    </source>
</evidence>
<dbReference type="SUPFAM" id="SSF160527">
    <property type="entry name" value="V-type ATPase subunit E-like"/>
    <property type="match status" value="1"/>
</dbReference>
<dbReference type="Proteomes" id="UP000278807">
    <property type="component" value="Unassembled WGS sequence"/>
</dbReference>